<comment type="caution">
    <text evidence="3">The sequence shown here is derived from an EMBL/GenBank/DDBJ whole genome shotgun (WGS) entry which is preliminary data.</text>
</comment>
<feature type="compositionally biased region" description="Polar residues" evidence="1">
    <location>
        <begin position="140"/>
        <end position="149"/>
    </location>
</feature>
<dbReference type="PANTHER" id="PTHR38104:SF1">
    <property type="entry name" value="ANTI-SIGMA-E FACTOR RSEA"/>
    <property type="match status" value="1"/>
</dbReference>
<dbReference type="SUPFAM" id="SSF89069">
    <property type="entry name" value="N-terminal, cytoplasmic domain of anti-sigmaE factor RseA"/>
    <property type="match status" value="1"/>
</dbReference>
<dbReference type="InterPro" id="IPR052383">
    <property type="entry name" value="Anti-sigma-E_RseA-like"/>
</dbReference>
<reference evidence="3 4" key="1">
    <citation type="submission" date="2023-09" db="EMBL/GenBank/DDBJ databases">
        <authorList>
            <person name="Rey-Velasco X."/>
        </authorList>
    </citation>
    <scope>NUCLEOTIDE SEQUENCE [LARGE SCALE GENOMIC DNA]</scope>
    <source>
        <strain evidence="3 4">P117</strain>
    </source>
</reference>
<dbReference type="Pfam" id="PF03872">
    <property type="entry name" value="RseA_N"/>
    <property type="match status" value="1"/>
</dbReference>
<feature type="region of interest" description="Disordered" evidence="1">
    <location>
        <begin position="123"/>
        <end position="149"/>
    </location>
</feature>
<feature type="region of interest" description="Disordered" evidence="1">
    <location>
        <begin position="177"/>
        <end position="211"/>
    </location>
</feature>
<evidence type="ECO:0000313" key="4">
    <source>
        <dbReference type="Proteomes" id="UP001253545"/>
    </source>
</evidence>
<dbReference type="InterPro" id="IPR036147">
    <property type="entry name" value="Anti-sigma_E_RseA_N_sf"/>
</dbReference>
<evidence type="ECO:0000259" key="2">
    <source>
        <dbReference type="Pfam" id="PF03872"/>
    </source>
</evidence>
<feature type="domain" description="Anti sigma-E protein RseA N-terminal" evidence="2">
    <location>
        <begin position="5"/>
        <end position="76"/>
    </location>
</feature>
<organism evidence="3 4">
    <name type="scientific">Glaciecola petra</name>
    <dbReference type="NCBI Taxonomy" id="3075602"/>
    <lineage>
        <taxon>Bacteria</taxon>
        <taxon>Pseudomonadati</taxon>
        <taxon>Pseudomonadota</taxon>
        <taxon>Gammaproteobacteria</taxon>
        <taxon>Alteromonadales</taxon>
        <taxon>Alteromonadaceae</taxon>
        <taxon>Glaciecola</taxon>
    </lineage>
</organism>
<dbReference type="PANTHER" id="PTHR38104">
    <property type="match status" value="1"/>
</dbReference>
<dbReference type="Gene3D" id="1.10.10.880">
    <property type="entry name" value="Anti sigma-E protein RseA, N-terminal domain"/>
    <property type="match status" value="1"/>
</dbReference>
<protein>
    <submittedName>
        <fullName evidence="3">RseA family anti-sigma factor</fullName>
    </submittedName>
</protein>
<dbReference type="Proteomes" id="UP001253545">
    <property type="component" value="Unassembled WGS sequence"/>
</dbReference>
<proteinExistence type="predicted"/>
<dbReference type="CDD" id="cd16328">
    <property type="entry name" value="RseA_N"/>
    <property type="match status" value="1"/>
</dbReference>
<gene>
    <name evidence="3" type="ORF">RM552_13210</name>
</gene>
<sequence length="211" mass="22881">MTQNYENVSAMVDGEAVDESFTRSIVSDPLLKAKWQSYHLTRDLLRNDMSSDVSFDISSKVAEALEDELDIIAPKPTWRDYPVVSAIIPVVRQSGQLAMVACVTAMVIFGYQTYNQPDITQPFTTAPPALGPQGGLAPVNLQSSPGNGQASLDQLLEQRAQISAQISALVQDHRAQQKLNSVTQGAAQGSTESEQASDTNTPDENSQNQEK</sequence>
<keyword evidence="4" id="KW-1185">Reference proteome</keyword>
<dbReference type="InterPro" id="IPR005572">
    <property type="entry name" value="Anti-sigma_E_RseA_N"/>
</dbReference>
<dbReference type="EMBL" id="JAVRHX010000004">
    <property type="protein sequence ID" value="MDT0595812.1"/>
    <property type="molecule type" value="Genomic_DNA"/>
</dbReference>
<accession>A0ABU2ZT39</accession>
<evidence type="ECO:0000256" key="1">
    <source>
        <dbReference type="SAM" id="MobiDB-lite"/>
    </source>
</evidence>
<dbReference type="RefSeq" id="WP_311369338.1">
    <property type="nucleotide sequence ID" value="NZ_JAVRHX010000004.1"/>
</dbReference>
<evidence type="ECO:0000313" key="3">
    <source>
        <dbReference type="EMBL" id="MDT0595812.1"/>
    </source>
</evidence>
<name>A0ABU2ZT39_9ALTE</name>